<proteinExistence type="predicted"/>
<evidence type="ECO:0000313" key="3">
    <source>
        <dbReference type="Proteomes" id="UP001303046"/>
    </source>
</evidence>
<dbReference type="Gene3D" id="2.60.40.3770">
    <property type="match status" value="1"/>
</dbReference>
<dbReference type="Proteomes" id="UP001303046">
    <property type="component" value="Unassembled WGS sequence"/>
</dbReference>
<organism evidence="2 3">
    <name type="scientific">Necator americanus</name>
    <name type="common">Human hookworm</name>
    <dbReference type="NCBI Taxonomy" id="51031"/>
    <lineage>
        <taxon>Eukaryota</taxon>
        <taxon>Metazoa</taxon>
        <taxon>Ecdysozoa</taxon>
        <taxon>Nematoda</taxon>
        <taxon>Chromadorea</taxon>
        <taxon>Rhabditida</taxon>
        <taxon>Rhabditina</taxon>
        <taxon>Rhabditomorpha</taxon>
        <taxon>Strongyloidea</taxon>
        <taxon>Ancylostomatidae</taxon>
        <taxon>Bunostominae</taxon>
        <taxon>Necator</taxon>
    </lineage>
</organism>
<protein>
    <recommendedName>
        <fullName evidence="4">Phlebovirus glycoprotein G2 fusion domain-containing protein</fullName>
    </recommendedName>
</protein>
<comment type="caution">
    <text evidence="2">The sequence shown here is derived from an EMBL/GenBank/DDBJ whole genome shotgun (WGS) entry which is preliminary data.</text>
</comment>
<keyword evidence="3" id="KW-1185">Reference proteome</keyword>
<keyword evidence="1" id="KW-0812">Transmembrane</keyword>
<gene>
    <name evidence="2" type="primary">Necator_chrIII.g11238</name>
    <name evidence="2" type="ORF">RB195_010473</name>
</gene>
<reference evidence="2 3" key="1">
    <citation type="submission" date="2023-08" db="EMBL/GenBank/DDBJ databases">
        <title>A Necator americanus chromosomal reference genome.</title>
        <authorList>
            <person name="Ilik V."/>
            <person name="Petrzelkova K.J."/>
            <person name="Pardy F."/>
            <person name="Fuh T."/>
            <person name="Niatou-Singa F.S."/>
            <person name="Gouil Q."/>
            <person name="Baker L."/>
            <person name="Ritchie M.E."/>
            <person name="Jex A.R."/>
            <person name="Gazzola D."/>
            <person name="Li H."/>
            <person name="Toshio Fujiwara R."/>
            <person name="Zhan B."/>
            <person name="Aroian R.V."/>
            <person name="Pafco B."/>
            <person name="Schwarz E.M."/>
        </authorList>
    </citation>
    <scope>NUCLEOTIDE SEQUENCE [LARGE SCALE GENOMIC DNA]</scope>
    <source>
        <strain evidence="2 3">Aroian</strain>
        <tissue evidence="2">Whole animal</tissue>
    </source>
</reference>
<evidence type="ECO:0008006" key="4">
    <source>
        <dbReference type="Google" id="ProtNLM"/>
    </source>
</evidence>
<dbReference type="EMBL" id="JAVFWL010000003">
    <property type="protein sequence ID" value="KAK6743237.1"/>
    <property type="molecule type" value="Genomic_DNA"/>
</dbReference>
<evidence type="ECO:0000256" key="1">
    <source>
        <dbReference type="SAM" id="Phobius"/>
    </source>
</evidence>
<name>A0ABR1CY48_NECAM</name>
<evidence type="ECO:0000313" key="2">
    <source>
        <dbReference type="EMBL" id="KAK6743237.1"/>
    </source>
</evidence>
<sequence length="267" mass="29840">MLCSCKDVNLTSHIRKLSHALPIIHPNVELMTVRDQLIARIPHLPTAEFILRIKDRYRVITLISEAICTITDIQLRGCYNCARGARATVKCVSSTKQEMAEILCGRYAFTVPCTSSGTVSKLRFAASTARMQILCSIQCGQKKSNFEITGILRYTGSLDAAVKPLLEGKSEIFSEINLPDLGHIMEVYLQSAGTVLAVAAAVMIALFSTYLCVTTGMLCTLFKCMNGVLWKVMLLYWRTVSFVLRMPHHLFSMHAERHDPKPQEKLL</sequence>
<feature type="transmembrane region" description="Helical" evidence="1">
    <location>
        <begin position="187"/>
        <end position="207"/>
    </location>
</feature>
<keyword evidence="1" id="KW-0472">Membrane</keyword>
<accession>A0ABR1CY48</accession>
<keyword evidence="1" id="KW-1133">Transmembrane helix</keyword>